<proteinExistence type="predicted"/>
<keyword evidence="2" id="KW-1185">Reference proteome</keyword>
<dbReference type="RefSeq" id="WP_053772107.1">
    <property type="nucleotide sequence ID" value="NZ_LIST01000004.1"/>
</dbReference>
<dbReference type="AlphaFoldDB" id="A0A0M9ARM1"/>
<gene>
    <name evidence="1" type="ORF">AMR74_11005</name>
</gene>
<evidence type="ECO:0000313" key="2">
    <source>
        <dbReference type="Proteomes" id="UP000037747"/>
    </source>
</evidence>
<accession>A0A0M9ARM1</accession>
<dbReference type="PATRIC" id="fig|1705389.3.peg.3734"/>
<protein>
    <submittedName>
        <fullName evidence="1">Uncharacterized protein</fullName>
    </submittedName>
</protein>
<reference evidence="1 2" key="1">
    <citation type="submission" date="2015-08" db="EMBL/GenBank/DDBJ databases">
        <title>Genomes of Isolates from Cabo Rojo, PR.</title>
        <authorList>
            <person name="Sanchez-Nieves R.L."/>
            <person name="Montalvo-Rodriguez R."/>
        </authorList>
    </citation>
    <scope>NUCLEOTIDE SEQUENCE [LARGE SCALE GENOMIC DNA]</scope>
    <source>
        <strain evidence="1 2">5</strain>
    </source>
</reference>
<name>A0A0M9ARM1_9EURY</name>
<organism evidence="1 2">
    <name type="scientific">Halorubrum tropicale</name>
    <dbReference type="NCBI Taxonomy" id="1765655"/>
    <lineage>
        <taxon>Archaea</taxon>
        <taxon>Methanobacteriati</taxon>
        <taxon>Methanobacteriota</taxon>
        <taxon>Stenosarchaea group</taxon>
        <taxon>Halobacteria</taxon>
        <taxon>Halobacteriales</taxon>
        <taxon>Haloferacaceae</taxon>
        <taxon>Halorubrum</taxon>
    </lineage>
</organism>
<dbReference type="OrthoDB" id="330525at2157"/>
<sequence length="161" mass="16955">MKRRALVALLGAGVPLAGCLGNSDATGEPGRQFTGSRPGECPVSRDYGVPLPDGVSVTEARSFVAGYEPKYVSDRLVDADGERASVGAEPSTTVRVVDAGDDRIVVGVETVWSVTVETENGEGVKDAVESARYYLDERVVRRTSDPDEDPVDGELVACVPA</sequence>
<dbReference type="EMBL" id="LIST01000004">
    <property type="protein sequence ID" value="KOX96061.1"/>
    <property type="molecule type" value="Genomic_DNA"/>
</dbReference>
<comment type="caution">
    <text evidence="1">The sequence shown here is derived from an EMBL/GenBank/DDBJ whole genome shotgun (WGS) entry which is preliminary data.</text>
</comment>
<dbReference type="Proteomes" id="UP000037747">
    <property type="component" value="Unassembled WGS sequence"/>
</dbReference>
<evidence type="ECO:0000313" key="1">
    <source>
        <dbReference type="EMBL" id="KOX96061.1"/>
    </source>
</evidence>